<evidence type="ECO:0000313" key="6">
    <source>
        <dbReference type="Proteomes" id="UP001050691"/>
    </source>
</evidence>
<dbReference type="InterPro" id="IPR056279">
    <property type="entry name" value="Aip3p_Bud6_N"/>
</dbReference>
<feature type="compositionally biased region" description="Polar residues" evidence="3">
    <location>
        <begin position="320"/>
        <end position="329"/>
    </location>
</feature>
<evidence type="ECO:0000256" key="2">
    <source>
        <dbReference type="SAM" id="Coils"/>
    </source>
</evidence>
<feature type="domain" description="Actin interacting protein 3 C-terminal" evidence="4">
    <location>
        <begin position="534"/>
        <end position="1002"/>
    </location>
</feature>
<dbReference type="GO" id="GO:0005519">
    <property type="term" value="F:cytoskeletal regulatory protein binding"/>
    <property type="evidence" value="ECO:0007669"/>
    <property type="project" value="InterPro"/>
</dbReference>
<proteinExistence type="predicted"/>
<evidence type="ECO:0000256" key="3">
    <source>
        <dbReference type="SAM" id="MobiDB-lite"/>
    </source>
</evidence>
<gene>
    <name evidence="5" type="ORF">Clacol_005507</name>
</gene>
<dbReference type="GO" id="GO:0051286">
    <property type="term" value="C:cell tip"/>
    <property type="evidence" value="ECO:0007669"/>
    <property type="project" value="TreeGrafter"/>
</dbReference>
<dbReference type="PANTHER" id="PTHR22741">
    <property type="entry name" value="P140CAP/SNIP-RELATED"/>
    <property type="match status" value="1"/>
</dbReference>
<dbReference type="Gene3D" id="1.20.58.1540">
    <property type="entry name" value="Actin interacting protein 3, C-terminal domain"/>
    <property type="match status" value="1"/>
</dbReference>
<dbReference type="InterPro" id="IPR051825">
    <property type="entry name" value="SRCIN1"/>
</dbReference>
<accession>A0AAV5AH62</accession>
<sequence length="1028" mass="113872">MSAYPSSTPPSTYHRHTNSTSSQASQASRHGGRRDYSNPAVETAVTRLLVAIKELLESLTDWSKGTVSETDVSDVYVRLGNDFNAAVAAFSQCSIDMRWRLLLNVPILVTANCFHLHLHSELMSVPNDLRHILEACLSEDPSQAVLDLYLPDVRTVITNLLHGLRAKQTIYRRMIERSRASTGSTSSRSSRTEHSRARTSLRDSQRESRTSAPRREREVVSEHDPPRSDDQYTPSPDHKNSPSHVSHGAKGGYSPTPSALASVEENNEAFVPPINKPGGPGFTPTPVPSSVARYSLSDPPVQLPPKPTTSITEPPVVLNGPSNLNNEGNSHADEFEPSPLPTPEKDYIITDATRAPAMESSLNALKKTEAFGRRASKRFSTYNISKIAGTKDKPGLSALDKLTGGDDKKRNRRSAMFGATLTPGELESLAEESESPTVIKSPIKAPSRADSVRRDRSESTSSPRRQPRTYSPSKDAPPVPPVPETASNIPTLEVTTESGKNDHVQLHDIDTPSSDDRHLVTPPATEATDSVIVFLKVGLQVKKLTLEREGLSIPSLRLHFTEKFSYNPGLENFPAIYINDPSSHIQYELEDMDDIKDKSLLSLNIEPLDQIKQHIDLQISNLTQDIKDLKTAISTSRRQSLPAQASNLSLTQSPTVARPSESQFANIARRVARLSKLHNDDGKITKMLMDDSIRSPSSSAPHHASSSSIIPQMTGNSVAMSDIATSRFVVDLKTQFDEVQNLRRDLGVVRQLYTDFMTQTKESLSTLRTQTASVRDLASTKIGGARAFIDTGKANMDKRSQNILTKVEELQDMVETLKHDVLKRHVSPKSNMMQTLKADIETTAKELESLTEHIQTVKPMWKKTWEEELQNIVEEQQFLSYQEEFMNDLSEDHKALTEVFGHIEKVISLRSSTGSAKARFRPPPMEEGHSGLSTVMLEIQGAAVDPERRLKAIAANQKNREKELASRTDEFQNELNGFVQGKKLKLTGGTEEAERMRQKRNEITLKRLFSSGSQTGLTQPELPPEANK</sequence>
<dbReference type="Pfam" id="PF23153">
    <property type="entry name" value="Aip3p_Bud6_N"/>
    <property type="match status" value="1"/>
</dbReference>
<protein>
    <recommendedName>
        <fullName evidence="4">Actin interacting protein 3 C-terminal domain-containing protein</fullName>
    </recommendedName>
</protein>
<dbReference type="InterPro" id="IPR005613">
    <property type="entry name" value="AIP3_C"/>
</dbReference>
<feature type="compositionally biased region" description="Low complexity" evidence="3">
    <location>
        <begin position="180"/>
        <end position="189"/>
    </location>
</feature>
<dbReference type="SMART" id="SM00806">
    <property type="entry name" value="AIP3"/>
    <property type="match status" value="1"/>
</dbReference>
<feature type="region of interest" description="Disordered" evidence="3">
    <location>
        <begin position="1"/>
        <end position="37"/>
    </location>
</feature>
<dbReference type="Proteomes" id="UP001050691">
    <property type="component" value="Unassembled WGS sequence"/>
</dbReference>
<comment type="caution">
    <text evidence="5">The sequence shown here is derived from an EMBL/GenBank/DDBJ whole genome shotgun (WGS) entry which is preliminary data.</text>
</comment>
<feature type="compositionally biased region" description="Low complexity" evidence="3">
    <location>
        <begin position="1"/>
        <end position="28"/>
    </location>
</feature>
<dbReference type="PANTHER" id="PTHR22741:SF10">
    <property type="entry name" value="COILED-COIL DOMAIN-CONTAINING PROTEIN CG32809"/>
    <property type="match status" value="1"/>
</dbReference>
<feature type="region of interest" description="Disordered" evidence="3">
    <location>
        <begin position="990"/>
        <end position="1028"/>
    </location>
</feature>
<feature type="region of interest" description="Disordered" evidence="3">
    <location>
        <begin position="176"/>
        <end position="341"/>
    </location>
</feature>
<dbReference type="EMBL" id="BPWL01000006">
    <property type="protein sequence ID" value="GJJ11275.1"/>
    <property type="molecule type" value="Genomic_DNA"/>
</dbReference>
<feature type="region of interest" description="Disordered" evidence="3">
    <location>
        <begin position="636"/>
        <end position="656"/>
    </location>
</feature>
<feature type="compositionally biased region" description="Basic and acidic residues" evidence="3">
    <location>
        <begin position="992"/>
        <end position="1005"/>
    </location>
</feature>
<feature type="coiled-coil region" evidence="2">
    <location>
        <begin position="800"/>
        <end position="853"/>
    </location>
</feature>
<evidence type="ECO:0000256" key="1">
    <source>
        <dbReference type="ARBA" id="ARBA00023054"/>
    </source>
</evidence>
<feature type="compositionally biased region" description="Polar residues" evidence="3">
    <location>
        <begin position="459"/>
        <end position="472"/>
    </location>
</feature>
<feature type="compositionally biased region" description="Low complexity" evidence="3">
    <location>
        <begin position="282"/>
        <end position="291"/>
    </location>
</feature>
<organism evidence="5 6">
    <name type="scientific">Clathrus columnatus</name>
    <dbReference type="NCBI Taxonomy" id="1419009"/>
    <lineage>
        <taxon>Eukaryota</taxon>
        <taxon>Fungi</taxon>
        <taxon>Dikarya</taxon>
        <taxon>Basidiomycota</taxon>
        <taxon>Agaricomycotina</taxon>
        <taxon>Agaricomycetes</taxon>
        <taxon>Phallomycetidae</taxon>
        <taxon>Phallales</taxon>
        <taxon>Clathraceae</taxon>
        <taxon>Clathrus</taxon>
    </lineage>
</organism>
<dbReference type="InterPro" id="IPR022782">
    <property type="entry name" value="AIP3-like_C"/>
</dbReference>
<name>A0AAV5AH62_9AGAM</name>
<keyword evidence="6" id="KW-1185">Reference proteome</keyword>
<feature type="compositionally biased region" description="Basic and acidic residues" evidence="3">
    <location>
        <begin position="190"/>
        <end position="240"/>
    </location>
</feature>
<dbReference type="GO" id="GO:0005737">
    <property type="term" value="C:cytoplasm"/>
    <property type="evidence" value="ECO:0007669"/>
    <property type="project" value="TreeGrafter"/>
</dbReference>
<reference evidence="5" key="1">
    <citation type="submission" date="2021-10" db="EMBL/GenBank/DDBJ databases">
        <title>De novo Genome Assembly of Clathrus columnatus (Basidiomycota, Fungi) Using Illumina and Nanopore Sequence Data.</title>
        <authorList>
            <person name="Ogiso-Tanaka E."/>
            <person name="Itagaki H."/>
            <person name="Hosoya T."/>
            <person name="Hosaka K."/>
        </authorList>
    </citation>
    <scope>NUCLEOTIDE SEQUENCE</scope>
    <source>
        <strain evidence="5">MO-923</strain>
    </source>
</reference>
<evidence type="ECO:0000313" key="5">
    <source>
        <dbReference type="EMBL" id="GJJ11275.1"/>
    </source>
</evidence>
<dbReference type="AlphaFoldDB" id="A0AAV5AH62"/>
<dbReference type="Pfam" id="PF03915">
    <property type="entry name" value="AIP3"/>
    <property type="match status" value="1"/>
</dbReference>
<dbReference type="GO" id="GO:0030010">
    <property type="term" value="P:establishment of cell polarity"/>
    <property type="evidence" value="ECO:0007669"/>
    <property type="project" value="TreeGrafter"/>
</dbReference>
<feature type="region of interest" description="Disordered" evidence="3">
    <location>
        <begin position="389"/>
        <end position="487"/>
    </location>
</feature>
<keyword evidence="1 2" id="KW-0175">Coiled coil</keyword>
<evidence type="ECO:0000259" key="4">
    <source>
        <dbReference type="SMART" id="SM00806"/>
    </source>
</evidence>